<comment type="caution">
    <text evidence="7">The sequence shown here is derived from an EMBL/GenBank/DDBJ whole genome shotgun (WGS) entry which is preliminary data.</text>
</comment>
<keyword evidence="8" id="KW-1185">Reference proteome</keyword>
<sequence length="128" mass="14597">MSDYTPNNNLYSPNDVLINVALDVGLHEALEKAALTTWRSKRVEAKVRLEDSLSRRLHINPVKKPAKHTITVKTLSIFIKPALNNLLNESARVSGLTKNDEAVRRIQAHLEYYDLFINPDFCKLRESV</sequence>
<evidence type="ECO:0000256" key="4">
    <source>
        <dbReference type="ARBA" id="ARBA00022490"/>
    </source>
</evidence>
<evidence type="ECO:0000313" key="7">
    <source>
        <dbReference type="EMBL" id="MBK5145554.1"/>
    </source>
</evidence>
<evidence type="ECO:0000256" key="2">
    <source>
        <dbReference type="ARBA" id="ARBA00007183"/>
    </source>
</evidence>
<protein>
    <recommendedName>
        <fullName evidence="3">Relaxosome protein TraY</fullName>
    </recommendedName>
</protein>
<keyword evidence="4" id="KW-0963">Cytoplasm</keyword>
<keyword evidence="6" id="KW-0238">DNA-binding</keyword>
<evidence type="ECO:0000256" key="6">
    <source>
        <dbReference type="ARBA" id="ARBA00023125"/>
    </source>
</evidence>
<name>A0ABS1IUX9_9GAMM</name>
<dbReference type="Pfam" id="PF05509">
    <property type="entry name" value="TraY"/>
    <property type="match status" value="2"/>
</dbReference>
<comment type="subcellular location">
    <subcellularLocation>
        <location evidence="1">Cytoplasm</location>
    </subcellularLocation>
</comment>
<reference evidence="7 8" key="1">
    <citation type="submission" date="2020-11" db="EMBL/GenBank/DDBJ databases">
        <title>Insectihabitans protaetiae gen. nov. sp. nov. and Insectihabitans allomyrinae sp. nov., isolated from larvae of Protaetia brevitarsis seulensis and Allomyrina dichotoma, respectively.</title>
        <authorList>
            <person name="Lee S.D."/>
            <person name="Byeon Y.-S."/>
            <person name="Kim S.-M."/>
            <person name="Yang H.L."/>
            <person name="Kim I.S."/>
        </authorList>
    </citation>
    <scope>NUCLEOTIDE SEQUENCE [LARGE SCALE GENOMIC DNA]</scope>
    <source>
        <strain evidence="7 8">BWR-B9</strain>
    </source>
</reference>
<evidence type="ECO:0000256" key="3">
    <source>
        <dbReference type="ARBA" id="ARBA00020541"/>
    </source>
</evidence>
<evidence type="ECO:0000256" key="5">
    <source>
        <dbReference type="ARBA" id="ARBA00022971"/>
    </source>
</evidence>
<accession>A0ABS1IUX9</accession>
<evidence type="ECO:0000256" key="1">
    <source>
        <dbReference type="ARBA" id="ARBA00004496"/>
    </source>
</evidence>
<dbReference type="RefSeq" id="WP_218468434.1">
    <property type="nucleotide sequence ID" value="NZ_JADRCR010000012.1"/>
</dbReference>
<proteinExistence type="inferred from homology"/>
<organism evidence="7 8">
    <name type="scientific">Limnobaculum allomyrinae</name>
    <dbReference type="NCBI Taxonomy" id="2791986"/>
    <lineage>
        <taxon>Bacteria</taxon>
        <taxon>Pseudomonadati</taxon>
        <taxon>Pseudomonadota</taxon>
        <taxon>Gammaproteobacteria</taxon>
        <taxon>Enterobacterales</taxon>
        <taxon>Budviciaceae</taxon>
        <taxon>Limnobaculum</taxon>
    </lineage>
</organism>
<dbReference type="EMBL" id="JADRCR010000012">
    <property type="protein sequence ID" value="MBK5145554.1"/>
    <property type="molecule type" value="Genomic_DNA"/>
</dbReference>
<dbReference type="InterPro" id="IPR008876">
    <property type="entry name" value="TraY"/>
</dbReference>
<keyword evidence="5" id="KW-0184">Conjugation</keyword>
<comment type="similarity">
    <text evidence="2">Belongs to the TraY family.</text>
</comment>
<dbReference type="Proteomes" id="UP001296921">
    <property type="component" value="Unassembled WGS sequence"/>
</dbReference>
<evidence type="ECO:0000313" key="8">
    <source>
        <dbReference type="Proteomes" id="UP001296921"/>
    </source>
</evidence>
<gene>
    <name evidence="7" type="ORF">I2494_17890</name>
</gene>